<dbReference type="EMBL" id="JAJJMB010009125">
    <property type="protein sequence ID" value="KAI3916287.1"/>
    <property type="molecule type" value="Genomic_DNA"/>
</dbReference>
<name>A0AAD4SQI7_9MAGN</name>
<dbReference type="SMART" id="SM00256">
    <property type="entry name" value="FBOX"/>
    <property type="match status" value="1"/>
</dbReference>
<comment type="caution">
    <text evidence="2">The sequence shown here is derived from an EMBL/GenBank/DDBJ whole genome shotgun (WGS) entry which is preliminary data.</text>
</comment>
<keyword evidence="3" id="KW-1185">Reference proteome</keyword>
<gene>
    <name evidence="2" type="ORF">MKW98_004728</name>
</gene>
<dbReference type="Gene3D" id="1.20.1280.50">
    <property type="match status" value="1"/>
</dbReference>
<evidence type="ECO:0000313" key="2">
    <source>
        <dbReference type="EMBL" id="KAI3916287.1"/>
    </source>
</evidence>
<dbReference type="SUPFAM" id="SSF81383">
    <property type="entry name" value="F-box domain"/>
    <property type="match status" value="1"/>
</dbReference>
<dbReference type="PANTHER" id="PTHR35546:SF121">
    <property type="entry name" value="F-BOX PROTEIN"/>
    <property type="match status" value="1"/>
</dbReference>
<accession>A0AAD4SQI7</accession>
<dbReference type="PANTHER" id="PTHR35546">
    <property type="entry name" value="F-BOX PROTEIN INTERACTION DOMAIN PROTEIN-RELATED"/>
    <property type="match status" value="1"/>
</dbReference>
<dbReference type="InterPro" id="IPR036047">
    <property type="entry name" value="F-box-like_dom_sf"/>
</dbReference>
<dbReference type="Proteomes" id="UP001202328">
    <property type="component" value="Unassembled WGS sequence"/>
</dbReference>
<proteinExistence type="predicted"/>
<dbReference type="Pfam" id="PF00646">
    <property type="entry name" value="F-box"/>
    <property type="match status" value="1"/>
</dbReference>
<dbReference type="InterPro" id="IPR055290">
    <property type="entry name" value="At3g26010-like"/>
</dbReference>
<organism evidence="2 3">
    <name type="scientific">Papaver atlanticum</name>
    <dbReference type="NCBI Taxonomy" id="357466"/>
    <lineage>
        <taxon>Eukaryota</taxon>
        <taxon>Viridiplantae</taxon>
        <taxon>Streptophyta</taxon>
        <taxon>Embryophyta</taxon>
        <taxon>Tracheophyta</taxon>
        <taxon>Spermatophyta</taxon>
        <taxon>Magnoliopsida</taxon>
        <taxon>Ranunculales</taxon>
        <taxon>Papaveraceae</taxon>
        <taxon>Papaveroideae</taxon>
        <taxon>Papaver</taxon>
    </lineage>
</organism>
<dbReference type="CDD" id="cd22157">
    <property type="entry name" value="F-box_AtFBW1-like"/>
    <property type="match status" value="1"/>
</dbReference>
<dbReference type="InterPro" id="IPR001810">
    <property type="entry name" value="F-box_dom"/>
</dbReference>
<reference evidence="2" key="1">
    <citation type="submission" date="2022-04" db="EMBL/GenBank/DDBJ databases">
        <title>A functionally conserved STORR gene fusion in Papaver species that diverged 16.8 million years ago.</title>
        <authorList>
            <person name="Catania T."/>
        </authorList>
    </citation>
    <scope>NUCLEOTIDE SEQUENCE</scope>
    <source>
        <strain evidence="2">S-188037</strain>
    </source>
</reference>
<sequence>METIKPSANLHSHRISYEEFSSIKTEIVLGGNTNKVIKEHLPIDVVVEILCRLPIKSLSVFKCVSKSWNKLISQVCIPRIAADACVIKLYNGFVKRFCYSFSLSDKMPEVNYVGSVPKNRDKNDNYHEIDYCNGLSLYKDSQSCYGTRYVVANLATNQCFTIPEPLEHVKSNYVALAFDPVESNGYKVVLPLSYLDSPSLDVFSSDTGKWTRHTVPGDWIKYLFVSQCHPRYYEGVKWTKKTVYLDGILCILTVK</sequence>
<dbReference type="AlphaFoldDB" id="A0AAD4SQI7"/>
<evidence type="ECO:0000313" key="3">
    <source>
        <dbReference type="Proteomes" id="UP001202328"/>
    </source>
</evidence>
<feature type="domain" description="F-box" evidence="1">
    <location>
        <begin position="41"/>
        <end position="81"/>
    </location>
</feature>
<protein>
    <recommendedName>
        <fullName evidence="1">F-box domain-containing protein</fullName>
    </recommendedName>
</protein>
<evidence type="ECO:0000259" key="1">
    <source>
        <dbReference type="SMART" id="SM00256"/>
    </source>
</evidence>